<dbReference type="AlphaFoldDB" id="A0A318MQV5"/>
<name>A0A318MQV5_9BIFI</name>
<sequence>MVRDFLGGFLEAVLSEARCMDSMLMGSVLGFTFRVHVSDLNKFLQLDGVLLRVLGTIMLVEYEFLKVGPVLFDVQIQLNDIRRLSAMSTSLDLPDLRLKGLGRSVKCFVIHL</sequence>
<gene>
    <name evidence="1" type="ORF">DKK74_03760</name>
</gene>
<dbReference type="EMBL" id="QGLK01000003">
    <property type="protein sequence ID" value="PXY88298.1"/>
    <property type="molecule type" value="Genomic_DNA"/>
</dbReference>
<dbReference type="Proteomes" id="UP000248128">
    <property type="component" value="Unassembled WGS sequence"/>
</dbReference>
<protein>
    <submittedName>
        <fullName evidence="1">Uncharacterized protein</fullName>
    </submittedName>
</protein>
<organism evidence="1 2">
    <name type="scientific">Bifidobacterium asteroides</name>
    <dbReference type="NCBI Taxonomy" id="1684"/>
    <lineage>
        <taxon>Bacteria</taxon>
        <taxon>Bacillati</taxon>
        <taxon>Actinomycetota</taxon>
        <taxon>Actinomycetes</taxon>
        <taxon>Bifidobacteriales</taxon>
        <taxon>Bifidobacteriaceae</taxon>
        <taxon>Bifidobacterium</taxon>
    </lineage>
</organism>
<proteinExistence type="predicted"/>
<comment type="caution">
    <text evidence="1">The sequence shown here is derived from an EMBL/GenBank/DDBJ whole genome shotgun (WGS) entry which is preliminary data.</text>
</comment>
<evidence type="ECO:0000313" key="2">
    <source>
        <dbReference type="Proteomes" id="UP000248128"/>
    </source>
</evidence>
<accession>A0A318MQV5</accession>
<evidence type="ECO:0000313" key="1">
    <source>
        <dbReference type="EMBL" id="PXY88298.1"/>
    </source>
</evidence>
<reference evidence="1 2" key="1">
    <citation type="submission" date="2018-05" db="EMBL/GenBank/DDBJ databases">
        <title>Reference genomes for bee gut microbiota database.</title>
        <authorList>
            <person name="Ellegaard K.M."/>
        </authorList>
    </citation>
    <scope>NUCLEOTIDE SEQUENCE [LARGE SCALE GENOMIC DNA]</scope>
    <source>
        <strain evidence="1 2">ESL0199</strain>
    </source>
</reference>